<keyword evidence="2" id="KW-0472">Membrane</keyword>
<feature type="domain" description="DUF7578" evidence="6">
    <location>
        <begin position="359"/>
        <end position="422"/>
    </location>
</feature>
<keyword evidence="2" id="KW-0812">Transmembrane</keyword>
<comment type="caution">
    <text evidence="7">The sequence shown here is derived from an EMBL/GenBank/DDBJ whole genome shotgun (WGS) entry which is preliminary data.</text>
</comment>
<protein>
    <recommendedName>
        <fullName evidence="9">Retrotransposon hot spot (RHS) protein</fullName>
    </recommendedName>
</protein>
<evidence type="ECO:0000313" key="8">
    <source>
        <dbReference type="Proteomes" id="UP000583944"/>
    </source>
</evidence>
<dbReference type="InterPro" id="IPR052980">
    <property type="entry name" value="Crinkler_effector"/>
</dbReference>
<keyword evidence="2" id="KW-1133">Transmembrane helix</keyword>
<dbReference type="AlphaFoldDB" id="A0A7J6YIT6"/>
<accession>A0A7J6YIT6</accession>
<evidence type="ECO:0000256" key="1">
    <source>
        <dbReference type="SAM" id="MobiDB-lite"/>
    </source>
</evidence>
<dbReference type="InterPro" id="IPR046836">
    <property type="entry name" value="RHS_C"/>
</dbReference>
<evidence type="ECO:0008006" key="9">
    <source>
        <dbReference type="Google" id="ProtNLM"/>
    </source>
</evidence>
<gene>
    <name evidence="7" type="ORF">ECC02_000950</name>
</gene>
<dbReference type="InterPro" id="IPR006518">
    <property type="entry name" value="Trypano_RHS"/>
</dbReference>
<evidence type="ECO:0000259" key="4">
    <source>
        <dbReference type="Pfam" id="PF07999"/>
    </source>
</evidence>
<name>A0A7J6YIT6_TRYCR</name>
<dbReference type="NCBIfam" id="TIGR01631">
    <property type="entry name" value="Trypano_RHS"/>
    <property type="match status" value="1"/>
</dbReference>
<feature type="signal peptide" evidence="3">
    <location>
        <begin position="1"/>
        <end position="21"/>
    </location>
</feature>
<feature type="chain" id="PRO_5029762862" description="Retrotransposon hot spot (RHS) protein" evidence="3">
    <location>
        <begin position="22"/>
        <end position="1064"/>
    </location>
</feature>
<feature type="transmembrane region" description="Helical" evidence="2">
    <location>
        <begin position="108"/>
        <end position="127"/>
    </location>
</feature>
<dbReference type="VEuPathDB" id="TriTrypDB:ECC02_000950"/>
<dbReference type="InterPro" id="IPR046835">
    <property type="entry name" value="RHS_N"/>
</dbReference>
<dbReference type="PANTHER" id="PTHR33129">
    <property type="entry name" value="PROTEIN KINASE DOMAIN-CONTAINING PROTEIN-RELATED"/>
    <property type="match status" value="1"/>
</dbReference>
<proteinExistence type="predicted"/>
<evidence type="ECO:0000256" key="3">
    <source>
        <dbReference type="SAM" id="SignalP"/>
    </source>
</evidence>
<feature type="compositionally biased region" description="Basic and acidic residues" evidence="1">
    <location>
        <begin position="164"/>
        <end position="177"/>
    </location>
</feature>
<feature type="domain" description="Retrotransposon hot spot protein N-terminal" evidence="5">
    <location>
        <begin position="485"/>
        <end position="598"/>
    </location>
</feature>
<dbReference type="VEuPathDB" id="TriTrypDB:BCY84_05630"/>
<evidence type="ECO:0000259" key="6">
    <source>
        <dbReference type="Pfam" id="PF24466"/>
    </source>
</evidence>
<dbReference type="Proteomes" id="UP000583944">
    <property type="component" value="Unassembled WGS sequence"/>
</dbReference>
<reference evidence="7 8" key="1">
    <citation type="journal article" date="2019" name="Genome Biol. Evol.">
        <title>Nanopore Sequencing Significantly Improves Genome Assembly of the Protozoan Parasite Trypanosoma cruzi.</title>
        <authorList>
            <person name="Diaz-Viraque F."/>
            <person name="Pita S."/>
            <person name="Greif G."/>
            <person name="de Souza R.C.M."/>
            <person name="Iraola G."/>
            <person name="Robello C."/>
        </authorList>
    </citation>
    <scope>NUCLEOTIDE SEQUENCE [LARGE SCALE GENOMIC DNA]</scope>
    <source>
        <strain evidence="7 8">Berenice</strain>
    </source>
</reference>
<organism evidence="7 8">
    <name type="scientific">Trypanosoma cruzi</name>
    <dbReference type="NCBI Taxonomy" id="5693"/>
    <lineage>
        <taxon>Eukaryota</taxon>
        <taxon>Discoba</taxon>
        <taxon>Euglenozoa</taxon>
        <taxon>Kinetoplastea</taxon>
        <taxon>Metakinetoplastina</taxon>
        <taxon>Trypanosomatida</taxon>
        <taxon>Trypanosomatidae</taxon>
        <taxon>Trypanosoma</taxon>
        <taxon>Schizotrypanum</taxon>
    </lineage>
</organism>
<evidence type="ECO:0000313" key="7">
    <source>
        <dbReference type="EMBL" id="KAF5226018.1"/>
    </source>
</evidence>
<evidence type="ECO:0000259" key="5">
    <source>
        <dbReference type="Pfam" id="PF20445"/>
    </source>
</evidence>
<evidence type="ECO:0000256" key="2">
    <source>
        <dbReference type="SAM" id="Phobius"/>
    </source>
</evidence>
<dbReference type="Pfam" id="PF07999">
    <property type="entry name" value="RHSP"/>
    <property type="match status" value="1"/>
</dbReference>
<feature type="domain" description="Retrotransposon hot spot protein,C-terminal" evidence="4">
    <location>
        <begin position="602"/>
        <end position="897"/>
    </location>
</feature>
<keyword evidence="3" id="KW-0732">Signal</keyword>
<feature type="region of interest" description="Disordered" evidence="1">
    <location>
        <begin position="156"/>
        <end position="187"/>
    </location>
</feature>
<feature type="domain" description="DUF7578" evidence="6">
    <location>
        <begin position="211"/>
        <end position="273"/>
    </location>
</feature>
<dbReference type="EMBL" id="JABDHM010000004">
    <property type="protein sequence ID" value="KAF5226018.1"/>
    <property type="molecule type" value="Genomic_DNA"/>
</dbReference>
<dbReference type="PANTHER" id="PTHR33129:SF3">
    <property type="entry name" value="HOT SPOT (RHS) PROTEIN, PUTATIVE-RELATED"/>
    <property type="match status" value="1"/>
</dbReference>
<dbReference type="InterPro" id="IPR056000">
    <property type="entry name" value="DUF7578"/>
</dbReference>
<dbReference type="Pfam" id="PF24466">
    <property type="entry name" value="DUF7578"/>
    <property type="match status" value="2"/>
</dbReference>
<dbReference type="Pfam" id="PF20445">
    <property type="entry name" value="RHS_N"/>
    <property type="match status" value="1"/>
</dbReference>
<sequence length="1064" mass="121378">MICAPCMWPLLHRILLPLLCASVMVYVPTSSCRVCAVTAVPHGCGTVARGMRGGTLRAHHVVVVGSLQHCAGWLAPTRRRCGGPRACGVHRILCRHTVWVSLLLWPRFMTVPIVFLFLILHVGWLLFRSNSIQLRKQGETMPGRPESVQGGNVEIRAPTVPQGDCRKRTRPESHTDTDQPAATRRGVGKRQQPNWGLLSRVEDVLLEGKDRITSMRLNGFLRNFLGGRGVVDANEDVSMEMFLMNPMLFSKGETLLCTIAEFPLCRETKILLEAAYTLKGEGVISLAHWRDFEGKDTVTPIAKGALDTALLYVRRDEARREAKERARRKAEKRAMRKQQIKFTLSTKIEDVLSRGRVRANNTKLNDFLTVELGGKGVVDANRNVLLEEFVRDPEKYIGDEGVLNEIKTLYNYVRMEIAVRDEMTFCEDLQSLYNKGVHNLLMWSEAAAEVKAGVHGITKDTLDAALVEVRYRTITSAPKTLKGFYESVYNARWNHVMEIPDGNGMGMKVEEGKPEKSWTYKAVGETFEKNDGAEQFGAERLRLMVLTSDRGWPYSWEWEEHKSIHDCHVNCEVERAWRIVFEDLNECFSTDDEADFEPKKRVLIRTPGIGKSMAAGSYLLYQLLHYDVEKLQVVVHRFGDTTYVFDKTIQTVTKYEGNEISKIVLYDLWQRGMKGYIIYDVTKQGAPPASYFASFREWGMIVVSSPSLDNYDKWETEVKATRIIMNCPDEMDVKAMCAWMKRDGDTDEQTKYWKMVEKHIEKVGPLPRHIFHANDFKARFGAVEDALEAINSRYAENRFILPGGGLWYSKDPSQKLVRIVRIRGERGAERFRNAPICYFLGSRSANILAKAMSEKDFLLFVLGVRKTISSACLDRFCLRALIFDGFVSAMAEELKELRPPARRGARRTVLKANPGAHPTEICEIPGVGEIDAKQNMNHRVLYIPVVRDFPLVDCFFFVESPRRTLVGLQMTTAGEHRTTTSTVRQFTEHLSKFFNGWDEFAQGLSWEIIYVQHADSTPMNRWRRCDVVDPLSVGDVDHGRIAEFWKTTHQYQFALTECFLRRML</sequence>